<dbReference type="Gene3D" id="1.20.1070.10">
    <property type="entry name" value="Rhodopsin 7-helix transmembrane proteins"/>
    <property type="match status" value="1"/>
</dbReference>
<name>A0A1W0WWP8_HYPEX</name>
<accession>A0A1W0WWP8</accession>
<proteinExistence type="predicted"/>
<feature type="transmembrane region" description="Helical" evidence="1">
    <location>
        <begin position="7"/>
        <end position="29"/>
    </location>
</feature>
<sequence>MVWTPAICLNTPFIFGVSNCFMLALPWYSCVLAPPLKGEYDFRVLHLTTAVYVPLGIVGFLYLAMIIQSAVLFAAKRITRQGTAEPATKLSEAQTRAIDEKRIQLKQRVVMVRVLFASWAVYCLFYFANTIIANFNPTLISRSPVLQL</sequence>
<keyword evidence="1" id="KW-0472">Membrane</keyword>
<feature type="transmembrane region" description="Helical" evidence="1">
    <location>
        <begin position="110"/>
        <end position="128"/>
    </location>
</feature>
<keyword evidence="1" id="KW-0812">Transmembrane</keyword>
<evidence type="ECO:0008006" key="4">
    <source>
        <dbReference type="Google" id="ProtNLM"/>
    </source>
</evidence>
<evidence type="ECO:0000256" key="1">
    <source>
        <dbReference type="SAM" id="Phobius"/>
    </source>
</evidence>
<feature type="transmembrane region" description="Helical" evidence="1">
    <location>
        <begin position="49"/>
        <end position="75"/>
    </location>
</feature>
<keyword evidence="3" id="KW-1185">Reference proteome</keyword>
<comment type="caution">
    <text evidence="2">The sequence shown here is derived from an EMBL/GenBank/DDBJ whole genome shotgun (WGS) entry which is preliminary data.</text>
</comment>
<reference evidence="3" key="1">
    <citation type="submission" date="2017-01" db="EMBL/GenBank/DDBJ databases">
        <title>Comparative genomics of anhydrobiosis in the tardigrade Hypsibius dujardini.</title>
        <authorList>
            <person name="Yoshida Y."/>
            <person name="Koutsovoulos G."/>
            <person name="Laetsch D."/>
            <person name="Stevens L."/>
            <person name="Kumar S."/>
            <person name="Horikawa D."/>
            <person name="Ishino K."/>
            <person name="Komine S."/>
            <person name="Tomita M."/>
            <person name="Blaxter M."/>
            <person name="Arakawa K."/>
        </authorList>
    </citation>
    <scope>NUCLEOTIDE SEQUENCE [LARGE SCALE GENOMIC DNA]</scope>
    <source>
        <strain evidence="3">Z151</strain>
    </source>
</reference>
<dbReference type="SUPFAM" id="SSF81321">
    <property type="entry name" value="Family A G protein-coupled receptor-like"/>
    <property type="match status" value="1"/>
</dbReference>
<dbReference type="AlphaFoldDB" id="A0A1W0WWP8"/>
<gene>
    <name evidence="2" type="ORF">BV898_06388</name>
</gene>
<protein>
    <recommendedName>
        <fullName evidence="4">G-protein coupled receptors family 1 profile domain-containing protein</fullName>
    </recommendedName>
</protein>
<dbReference type="Proteomes" id="UP000192578">
    <property type="component" value="Unassembled WGS sequence"/>
</dbReference>
<evidence type="ECO:0000313" key="3">
    <source>
        <dbReference type="Proteomes" id="UP000192578"/>
    </source>
</evidence>
<dbReference type="EMBL" id="MTYJ01000037">
    <property type="protein sequence ID" value="OQV19614.1"/>
    <property type="molecule type" value="Genomic_DNA"/>
</dbReference>
<organism evidence="2 3">
    <name type="scientific">Hypsibius exemplaris</name>
    <name type="common">Freshwater tardigrade</name>
    <dbReference type="NCBI Taxonomy" id="2072580"/>
    <lineage>
        <taxon>Eukaryota</taxon>
        <taxon>Metazoa</taxon>
        <taxon>Ecdysozoa</taxon>
        <taxon>Tardigrada</taxon>
        <taxon>Eutardigrada</taxon>
        <taxon>Parachela</taxon>
        <taxon>Hypsibioidea</taxon>
        <taxon>Hypsibiidae</taxon>
        <taxon>Hypsibius</taxon>
    </lineage>
</organism>
<evidence type="ECO:0000313" key="2">
    <source>
        <dbReference type="EMBL" id="OQV19614.1"/>
    </source>
</evidence>
<keyword evidence="1" id="KW-1133">Transmembrane helix</keyword>